<dbReference type="Pfam" id="PF14598">
    <property type="entry name" value="PAS_11"/>
    <property type="match status" value="1"/>
</dbReference>
<dbReference type="PROSITE" id="PS50112">
    <property type="entry name" value="PAS"/>
    <property type="match status" value="2"/>
</dbReference>
<feature type="domain" description="PAS" evidence="10">
    <location>
        <begin position="197"/>
        <end position="246"/>
    </location>
</feature>
<dbReference type="EMBL" id="CADEBC010000205">
    <property type="protein sequence ID" value="CAB3225184.1"/>
    <property type="molecule type" value="Genomic_DNA"/>
</dbReference>
<dbReference type="GO" id="GO:0005737">
    <property type="term" value="C:cytoplasm"/>
    <property type="evidence" value="ECO:0007669"/>
    <property type="project" value="TreeGrafter"/>
</dbReference>
<feature type="domain" description="PAS" evidence="10">
    <location>
        <begin position="327"/>
        <end position="391"/>
    </location>
</feature>
<dbReference type="OrthoDB" id="7788983at2759"/>
<keyword evidence="7" id="KW-0539">Nucleus</keyword>
<dbReference type="GO" id="GO:0043153">
    <property type="term" value="P:entrainment of circadian clock by photoperiod"/>
    <property type="evidence" value="ECO:0007669"/>
    <property type="project" value="TreeGrafter"/>
</dbReference>
<keyword evidence="4" id="KW-0805">Transcription regulation</keyword>
<reference evidence="11 12" key="1">
    <citation type="submission" date="2020-04" db="EMBL/GenBank/DDBJ databases">
        <authorList>
            <person name="Wallbank WR R."/>
            <person name="Pardo Diaz C."/>
            <person name="Kozak K."/>
            <person name="Martin S."/>
            <person name="Jiggins C."/>
            <person name="Moest M."/>
            <person name="Warren A I."/>
            <person name="Byers J.R.P. K."/>
            <person name="Montejo-Kovacevich G."/>
            <person name="Yen C E."/>
        </authorList>
    </citation>
    <scope>NUCLEOTIDE SEQUENCE [LARGE SCALE GENOMIC DNA]</scope>
</reference>
<dbReference type="GO" id="GO:0000976">
    <property type="term" value="F:transcription cis-regulatory region binding"/>
    <property type="evidence" value="ECO:0007669"/>
    <property type="project" value="TreeGrafter"/>
</dbReference>
<feature type="region of interest" description="Disordered" evidence="9">
    <location>
        <begin position="924"/>
        <end position="947"/>
    </location>
</feature>
<keyword evidence="5" id="KW-0090">Biological rhythms</keyword>
<evidence type="ECO:0000256" key="2">
    <source>
        <dbReference type="ARBA" id="ARBA00022553"/>
    </source>
</evidence>
<feature type="compositionally biased region" description="Low complexity" evidence="9">
    <location>
        <begin position="29"/>
        <end position="42"/>
    </location>
</feature>
<dbReference type="SMART" id="SM00091">
    <property type="entry name" value="PAS"/>
    <property type="match status" value="2"/>
</dbReference>
<feature type="region of interest" description="Disordered" evidence="9">
    <location>
        <begin position="29"/>
        <end position="89"/>
    </location>
</feature>
<feature type="region of interest" description="Disordered" evidence="9">
    <location>
        <begin position="1093"/>
        <end position="1149"/>
    </location>
</feature>
<keyword evidence="2" id="KW-0597">Phosphoprotein</keyword>
<dbReference type="PANTHER" id="PTHR11269:SF16">
    <property type="entry name" value="PERIOD CIRCADIAN PROTEIN"/>
    <property type="match status" value="1"/>
</dbReference>
<evidence type="ECO:0000259" key="10">
    <source>
        <dbReference type="PROSITE" id="PS50112"/>
    </source>
</evidence>
<dbReference type="GO" id="GO:0000122">
    <property type="term" value="P:negative regulation of transcription by RNA polymerase II"/>
    <property type="evidence" value="ECO:0007669"/>
    <property type="project" value="TreeGrafter"/>
</dbReference>
<dbReference type="Pfam" id="PF12114">
    <property type="entry name" value="Period_C"/>
    <property type="match status" value="1"/>
</dbReference>
<gene>
    <name evidence="11" type="ORF">APLA_LOCUS2406</name>
</gene>
<evidence type="ECO:0000256" key="7">
    <source>
        <dbReference type="ARBA" id="ARBA00023242"/>
    </source>
</evidence>
<dbReference type="GO" id="GO:0005634">
    <property type="term" value="C:nucleus"/>
    <property type="evidence" value="ECO:0007669"/>
    <property type="project" value="UniProtKB-SubCell"/>
</dbReference>
<comment type="subcellular location">
    <subcellularLocation>
        <location evidence="1">Nucleus</location>
    </subcellularLocation>
</comment>
<keyword evidence="3" id="KW-0677">Repeat</keyword>
<dbReference type="SUPFAM" id="SSF55785">
    <property type="entry name" value="PYP-like sensor domain (PAS domain)"/>
    <property type="match status" value="2"/>
</dbReference>
<dbReference type="CDD" id="cd00130">
    <property type="entry name" value="PAS"/>
    <property type="match status" value="2"/>
</dbReference>
<keyword evidence="12" id="KW-1185">Reference proteome</keyword>
<proteinExistence type="predicted"/>
<evidence type="ECO:0000256" key="9">
    <source>
        <dbReference type="SAM" id="MobiDB-lite"/>
    </source>
</evidence>
<dbReference type="InterPro" id="IPR035965">
    <property type="entry name" value="PAS-like_dom_sf"/>
</dbReference>
<comment type="caution">
    <text evidence="11">The sequence shown here is derived from an EMBL/GenBank/DDBJ whole genome shotgun (WGS) entry which is preliminary data.</text>
</comment>
<dbReference type="InterPro" id="IPR000014">
    <property type="entry name" value="PAS"/>
</dbReference>
<dbReference type="InterPro" id="IPR022728">
    <property type="entry name" value="Period_circadian-like_C"/>
</dbReference>
<evidence type="ECO:0000256" key="8">
    <source>
        <dbReference type="ARBA" id="ARBA00040849"/>
    </source>
</evidence>
<dbReference type="Pfam" id="PF21353">
    <property type="entry name" value="Per3-like_PAS-A"/>
    <property type="match status" value="1"/>
</dbReference>
<protein>
    <recommendedName>
        <fullName evidence="8">Period circadian protein</fullName>
    </recommendedName>
</protein>
<dbReference type="AlphaFoldDB" id="A0A8S0YXQ7"/>
<dbReference type="PANTHER" id="PTHR11269">
    <property type="entry name" value="PERIOD CIRCADIAN PROTEIN"/>
    <property type="match status" value="1"/>
</dbReference>
<dbReference type="InterPro" id="IPR050760">
    <property type="entry name" value="Period_circadian_regulator"/>
</dbReference>
<feature type="compositionally biased region" description="Polar residues" evidence="9">
    <location>
        <begin position="683"/>
        <end position="699"/>
    </location>
</feature>
<feature type="compositionally biased region" description="Low complexity" evidence="9">
    <location>
        <begin position="50"/>
        <end position="76"/>
    </location>
</feature>
<sequence length="1149" mass="128042">MPRHYSTLCIQIVFKMDTLDDSENTAKISDSAYSNSCSNSQSRRSHSTKSTKSGSNSSGSSGYSGKPSTSSSSNNLGKEKEAKKKKQPQVETVVLDVTVETEMRPTELASDFDASKEEISGNIVDPASSPAHPQSDKRVESMDICMSERSSIKDEVVAVFNLSQFNLTVNTTANHVVDRSTPAFCSDGFSCVISMHDGVVMYTTSSLTATLGFPKDMWIGRSFIDFIHPRDRSTFASQITSGLAVPKIVNGTQIEAQSPANSISSMVCRIRRYRGLTSGFSVKDRSVSYMPFLLKLSFKDINDEERKVIYLVIQATPFFSAFKTPHEVVTNAVPFVMRHAANGNIEYMDPESVPYLGFLPQDLAETDALRLYHPEDLSYMRQVYEIIVKEGGLPRSKVYRMMTQNGDYIKLETEWSSFINPWSKKLEFVIGKHHLIEGPASPDVFQVSDPDKAPKLSDEDKNKAIMFRETIIRIMNQVPTKPAEAAKQQMSKRCQDLASFMESLMEDQPKTDEELRLDIQDPDHSYYERDSVMLGGISPHHDYNDSKSSTETPLSYNQLNYNETLQRYFASHQPHSYEDYNTVAAENILGLKDSKPVLNHCLSPMASSSSDSNLMAIGSPTARSGDLLAIRLTETLLTKHNTEMEKKLLKIHRETRTSNKDEREKATNETRQKKKEHLARCNASYQPTTAGGASTTENQPHGVKRSSKFLNTETSNAHKHHCTSPRQSRRMRERSLSTSVAVAQPSSAISTTVAASHWPVTSVSNMNTFILGVGIPQQMSFMSPVPAVSAGVFPMYYAPAATAANIPATPESNATSSNTATMCQPPTMQCMMYGQPMYGPQFVYSPMTPQMSYPFQQTMMGQTMLCTNSINSLGLTNRNYEEACKPSIMLRAGRLGGWRDKKRPESKATSSKIDLGCEDISSSTKALNRSTEAVPETPRDGHIHQNKMNRFGNSEETVDRTDGESSYSSFYSSFFKTESGSAEESGDAKKNEAKDSRMRSPIHCIPTYYEPKQVKKVTRRKMEPPWMEQVCLTSELIYKYQILTKNVEEVLTADKQKLSSFEQPSLVNDQLGQLYLDMQLEGVAARLTLEEGITSSSSSGEETSIKPSKVTRRKREYSKLVMIYEEDAPMPPGEGELEPEPSASTSTPF</sequence>
<evidence type="ECO:0000256" key="6">
    <source>
        <dbReference type="ARBA" id="ARBA00023163"/>
    </source>
</evidence>
<keyword evidence="6" id="KW-0804">Transcription</keyword>
<evidence type="ECO:0000313" key="12">
    <source>
        <dbReference type="Proteomes" id="UP000494106"/>
    </source>
</evidence>
<dbReference type="Gene3D" id="1.20.5.770">
    <property type="entry name" value="Single helix bin"/>
    <property type="match status" value="1"/>
</dbReference>
<name>A0A8S0YXQ7_ARCPL</name>
<feature type="region of interest" description="Disordered" evidence="9">
    <location>
        <begin position="654"/>
        <end position="703"/>
    </location>
</feature>
<feature type="compositionally biased region" description="Low complexity" evidence="9">
    <location>
        <begin position="1093"/>
        <end position="1102"/>
    </location>
</feature>
<dbReference type="Gene3D" id="3.30.450.20">
    <property type="entry name" value="PAS domain"/>
    <property type="match status" value="2"/>
</dbReference>
<dbReference type="Proteomes" id="UP000494106">
    <property type="component" value="Unassembled WGS sequence"/>
</dbReference>
<evidence type="ECO:0000256" key="1">
    <source>
        <dbReference type="ARBA" id="ARBA00004123"/>
    </source>
</evidence>
<evidence type="ECO:0000256" key="3">
    <source>
        <dbReference type="ARBA" id="ARBA00022737"/>
    </source>
</evidence>
<dbReference type="GO" id="GO:0032922">
    <property type="term" value="P:circadian regulation of gene expression"/>
    <property type="evidence" value="ECO:0007669"/>
    <property type="project" value="TreeGrafter"/>
</dbReference>
<feature type="compositionally biased region" description="Basic and acidic residues" evidence="9">
    <location>
        <begin position="654"/>
        <end position="671"/>
    </location>
</feature>
<organism evidence="11 12">
    <name type="scientific">Arctia plantaginis</name>
    <name type="common">Wood tiger moth</name>
    <name type="synonym">Phalaena plantaginis</name>
    <dbReference type="NCBI Taxonomy" id="874455"/>
    <lineage>
        <taxon>Eukaryota</taxon>
        <taxon>Metazoa</taxon>
        <taxon>Ecdysozoa</taxon>
        <taxon>Arthropoda</taxon>
        <taxon>Hexapoda</taxon>
        <taxon>Insecta</taxon>
        <taxon>Pterygota</taxon>
        <taxon>Neoptera</taxon>
        <taxon>Endopterygota</taxon>
        <taxon>Lepidoptera</taxon>
        <taxon>Glossata</taxon>
        <taxon>Ditrysia</taxon>
        <taxon>Noctuoidea</taxon>
        <taxon>Erebidae</taxon>
        <taxon>Arctiinae</taxon>
        <taxon>Arctia</taxon>
    </lineage>
</organism>
<dbReference type="GO" id="GO:0001222">
    <property type="term" value="F:transcription corepressor binding"/>
    <property type="evidence" value="ECO:0007669"/>
    <property type="project" value="TreeGrafter"/>
</dbReference>
<accession>A0A8S0YXQ7</accession>
<evidence type="ECO:0000256" key="5">
    <source>
        <dbReference type="ARBA" id="ARBA00023108"/>
    </source>
</evidence>
<evidence type="ECO:0000313" key="11">
    <source>
        <dbReference type="EMBL" id="CAB3225184.1"/>
    </source>
</evidence>
<dbReference type="InterPro" id="IPR048814">
    <property type="entry name" value="Per1-3_PAS-A"/>
</dbReference>
<evidence type="ECO:0000256" key="4">
    <source>
        <dbReference type="ARBA" id="ARBA00023015"/>
    </source>
</evidence>